<dbReference type="Proteomes" id="UP000784294">
    <property type="component" value="Unassembled WGS sequence"/>
</dbReference>
<dbReference type="PANTHER" id="PTHR11675">
    <property type="entry name" value="N-ACETYLGALACTOSAMINYLTRANSFERASE"/>
    <property type="match status" value="1"/>
</dbReference>
<dbReference type="InterPro" id="IPR027791">
    <property type="entry name" value="Galactosyl_T_C"/>
</dbReference>
<dbReference type="GO" id="GO:0006493">
    <property type="term" value="P:protein O-linked glycosylation"/>
    <property type="evidence" value="ECO:0007669"/>
    <property type="project" value="TreeGrafter"/>
</dbReference>
<evidence type="ECO:0000256" key="3">
    <source>
        <dbReference type="SAM" id="MobiDB-lite"/>
    </source>
</evidence>
<evidence type="ECO:0000313" key="6">
    <source>
        <dbReference type="Proteomes" id="UP000784294"/>
    </source>
</evidence>
<evidence type="ECO:0000256" key="1">
    <source>
        <dbReference type="ARBA" id="ARBA00022679"/>
    </source>
</evidence>
<gene>
    <name evidence="5" type="ORF">PXEA_LOCUS34132</name>
</gene>
<feature type="domain" description="Galactosyltransferase C-terminal" evidence="4">
    <location>
        <begin position="137"/>
        <end position="202"/>
    </location>
</feature>
<dbReference type="SUPFAM" id="SSF53448">
    <property type="entry name" value="Nucleotide-diphospho-sugar transferases"/>
    <property type="match status" value="1"/>
</dbReference>
<dbReference type="Gene3D" id="1.10.8.460">
    <property type="entry name" value="ppGaNTase-T1 linker domain-like"/>
    <property type="match status" value="1"/>
</dbReference>
<dbReference type="PANTHER" id="PTHR11675:SF126">
    <property type="entry name" value="RICIN B LECTIN DOMAIN-CONTAINING PROTEIN"/>
    <property type="match status" value="1"/>
</dbReference>
<dbReference type="EMBL" id="CAAALY010266009">
    <property type="protein sequence ID" value="VEL40692.1"/>
    <property type="molecule type" value="Genomic_DNA"/>
</dbReference>
<comment type="caution">
    <text evidence="5">The sequence shown here is derived from an EMBL/GenBank/DDBJ whole genome shotgun (WGS) entry which is preliminary data.</text>
</comment>
<reference evidence="5" key="1">
    <citation type="submission" date="2018-11" db="EMBL/GenBank/DDBJ databases">
        <authorList>
            <consortium name="Pathogen Informatics"/>
        </authorList>
    </citation>
    <scope>NUCLEOTIDE SEQUENCE</scope>
</reference>
<feature type="region of interest" description="Disordered" evidence="3">
    <location>
        <begin position="21"/>
        <end position="42"/>
    </location>
</feature>
<keyword evidence="2" id="KW-1015">Disulfide bond</keyword>
<keyword evidence="6" id="KW-1185">Reference proteome</keyword>
<evidence type="ECO:0000259" key="4">
    <source>
        <dbReference type="Pfam" id="PF02709"/>
    </source>
</evidence>
<name>A0A3S5BA03_9PLAT</name>
<keyword evidence="1" id="KW-0808">Transferase</keyword>
<dbReference type="OrthoDB" id="429263at2759"/>
<proteinExistence type="predicted"/>
<dbReference type="AlphaFoldDB" id="A0A3S5BA03"/>
<dbReference type="GO" id="GO:0004653">
    <property type="term" value="F:polypeptide N-acetylgalactosaminyltransferase activity"/>
    <property type="evidence" value="ECO:0007669"/>
    <property type="project" value="TreeGrafter"/>
</dbReference>
<accession>A0A3S5BA03</accession>
<evidence type="ECO:0000313" key="5">
    <source>
        <dbReference type="EMBL" id="VEL40692.1"/>
    </source>
</evidence>
<protein>
    <recommendedName>
        <fullName evidence="4">Galactosyltransferase C-terminal domain-containing protein</fullName>
    </recommendedName>
</protein>
<sequence>MNILLIRTDRREGLMRARMKAVRAADSSRESPSSRPAPGDEREEALTFLDSHVEVMPGWLEGQLYRLAPRSAPDRSSPARDRLIVSPIIDPIDAHTFHMGQAMQGLEGAFDWRFMFYWRQPAASSNRTDPHDRRVRPYPSPVIAGGIFSLLKRTFLRLGGYDEEMRTWGVENIDLSLRAWLCGGRIEMLPCCRVGHVFRAFHPYTFATGHLEAGPMGTNGGLVNTSEHTSAHDVVEAGQKRLYANSRSSKTMTFLRNAKRLALVHLLHRSSQTQTRASPGRQAADLMHLHLAKFYTALPQAPRLAAGDVSERRRQLHQLACHEFSWFLDAVDPQLGKMAAEMAVTSVAESFAWMDAMAARMDGG</sequence>
<dbReference type="GO" id="GO:0005794">
    <property type="term" value="C:Golgi apparatus"/>
    <property type="evidence" value="ECO:0007669"/>
    <property type="project" value="TreeGrafter"/>
</dbReference>
<dbReference type="InterPro" id="IPR029044">
    <property type="entry name" value="Nucleotide-diphossugar_trans"/>
</dbReference>
<dbReference type="Pfam" id="PF02709">
    <property type="entry name" value="Glyco_transf_7C"/>
    <property type="match status" value="1"/>
</dbReference>
<evidence type="ECO:0000256" key="2">
    <source>
        <dbReference type="ARBA" id="ARBA00023157"/>
    </source>
</evidence>
<dbReference type="Gene3D" id="3.90.550.10">
    <property type="entry name" value="Spore Coat Polysaccharide Biosynthesis Protein SpsA, Chain A"/>
    <property type="match status" value="1"/>
</dbReference>
<organism evidence="5 6">
    <name type="scientific">Protopolystoma xenopodis</name>
    <dbReference type="NCBI Taxonomy" id="117903"/>
    <lineage>
        <taxon>Eukaryota</taxon>
        <taxon>Metazoa</taxon>
        <taxon>Spiralia</taxon>
        <taxon>Lophotrochozoa</taxon>
        <taxon>Platyhelminthes</taxon>
        <taxon>Monogenea</taxon>
        <taxon>Polyopisthocotylea</taxon>
        <taxon>Polystomatidea</taxon>
        <taxon>Polystomatidae</taxon>
        <taxon>Protopolystoma</taxon>
    </lineage>
</organism>